<dbReference type="PROSITE" id="PS50850">
    <property type="entry name" value="MFS"/>
    <property type="match status" value="1"/>
</dbReference>
<dbReference type="Gene3D" id="1.20.1250.20">
    <property type="entry name" value="MFS general substrate transporter like domains"/>
    <property type="match status" value="1"/>
</dbReference>
<evidence type="ECO:0000256" key="6">
    <source>
        <dbReference type="SAM" id="Phobius"/>
    </source>
</evidence>
<feature type="transmembrane region" description="Helical" evidence="6">
    <location>
        <begin position="323"/>
        <end position="342"/>
    </location>
</feature>
<feature type="transmembrane region" description="Helical" evidence="6">
    <location>
        <begin position="24"/>
        <end position="50"/>
    </location>
</feature>
<dbReference type="InterPro" id="IPR020846">
    <property type="entry name" value="MFS_dom"/>
</dbReference>
<dbReference type="GO" id="GO:0022857">
    <property type="term" value="F:transmembrane transporter activity"/>
    <property type="evidence" value="ECO:0007669"/>
    <property type="project" value="InterPro"/>
</dbReference>
<comment type="caution">
    <text evidence="8">The sequence shown here is derived from an EMBL/GenBank/DDBJ whole genome shotgun (WGS) entry which is preliminary data.</text>
</comment>
<feature type="transmembrane region" description="Helical" evidence="6">
    <location>
        <begin position="295"/>
        <end position="316"/>
    </location>
</feature>
<evidence type="ECO:0000259" key="7">
    <source>
        <dbReference type="PROSITE" id="PS50850"/>
    </source>
</evidence>
<feature type="domain" description="Major facilitator superfamily (MFS) profile" evidence="7">
    <location>
        <begin position="24"/>
        <end position="441"/>
    </location>
</feature>
<feature type="transmembrane region" description="Helical" evidence="6">
    <location>
        <begin position="89"/>
        <end position="109"/>
    </location>
</feature>
<name>A0A2V1KDY7_9ACTO</name>
<dbReference type="AlphaFoldDB" id="A0A2V1KDY7"/>
<evidence type="ECO:0000313" key="8">
    <source>
        <dbReference type="EMBL" id="PWF27687.1"/>
    </source>
</evidence>
<feature type="transmembrane region" description="Helical" evidence="6">
    <location>
        <begin position="148"/>
        <end position="171"/>
    </location>
</feature>
<dbReference type="Pfam" id="PF00083">
    <property type="entry name" value="Sugar_tr"/>
    <property type="match status" value="1"/>
</dbReference>
<feature type="transmembrane region" description="Helical" evidence="6">
    <location>
        <begin position="115"/>
        <end position="136"/>
    </location>
</feature>
<dbReference type="EMBL" id="QETB01000001">
    <property type="protein sequence ID" value="PWF27687.1"/>
    <property type="molecule type" value="Genomic_DNA"/>
</dbReference>
<dbReference type="Proteomes" id="UP000245283">
    <property type="component" value="Unassembled WGS sequence"/>
</dbReference>
<evidence type="ECO:0000256" key="3">
    <source>
        <dbReference type="ARBA" id="ARBA00022692"/>
    </source>
</evidence>
<keyword evidence="9" id="KW-1185">Reference proteome</keyword>
<evidence type="ECO:0000313" key="9">
    <source>
        <dbReference type="Proteomes" id="UP000245283"/>
    </source>
</evidence>
<dbReference type="RefSeq" id="WP_109093182.1">
    <property type="nucleotide sequence ID" value="NZ_JBQDDV010000021.1"/>
</dbReference>
<dbReference type="GO" id="GO:0005886">
    <property type="term" value="C:plasma membrane"/>
    <property type="evidence" value="ECO:0007669"/>
    <property type="project" value="UniProtKB-SubCell"/>
</dbReference>
<reference evidence="9" key="1">
    <citation type="submission" date="2018-05" db="EMBL/GenBank/DDBJ databases">
        <authorList>
            <person name="Li Y."/>
        </authorList>
    </citation>
    <scope>NUCLEOTIDE SEQUENCE [LARGE SCALE GENOMIC DNA]</scope>
    <source>
        <strain evidence="9">sk1b4</strain>
    </source>
</reference>
<keyword evidence="3 6" id="KW-0812">Transmembrane</keyword>
<feature type="transmembrane region" description="Helical" evidence="6">
    <location>
        <begin position="417"/>
        <end position="436"/>
    </location>
</feature>
<feature type="transmembrane region" description="Helical" evidence="6">
    <location>
        <begin position="62"/>
        <end position="82"/>
    </location>
</feature>
<dbReference type="SUPFAM" id="SSF103473">
    <property type="entry name" value="MFS general substrate transporter"/>
    <property type="match status" value="1"/>
</dbReference>
<evidence type="ECO:0000256" key="5">
    <source>
        <dbReference type="ARBA" id="ARBA00023136"/>
    </source>
</evidence>
<protein>
    <submittedName>
        <fullName evidence="8">MFS transporter</fullName>
    </submittedName>
</protein>
<dbReference type="PANTHER" id="PTHR23511">
    <property type="entry name" value="SYNAPTIC VESICLE GLYCOPROTEIN 2"/>
    <property type="match status" value="1"/>
</dbReference>
<dbReference type="PANTHER" id="PTHR23511:SF34">
    <property type="entry name" value="SYNAPTIC VESICLE GLYCOPROTEIN 2"/>
    <property type="match status" value="1"/>
</dbReference>
<dbReference type="InterPro" id="IPR005829">
    <property type="entry name" value="Sugar_transporter_CS"/>
</dbReference>
<evidence type="ECO:0000256" key="1">
    <source>
        <dbReference type="ARBA" id="ARBA00004651"/>
    </source>
</evidence>
<evidence type="ECO:0000256" key="4">
    <source>
        <dbReference type="ARBA" id="ARBA00022989"/>
    </source>
</evidence>
<keyword evidence="4 6" id="KW-1133">Transmembrane helix</keyword>
<organism evidence="8 9">
    <name type="scientific">Ancrocorticia populi</name>
    <dbReference type="NCBI Taxonomy" id="2175228"/>
    <lineage>
        <taxon>Bacteria</taxon>
        <taxon>Bacillati</taxon>
        <taxon>Actinomycetota</taxon>
        <taxon>Actinomycetes</taxon>
        <taxon>Actinomycetales</taxon>
        <taxon>Actinomycetaceae</taxon>
        <taxon>Ancrocorticia</taxon>
    </lineage>
</organism>
<keyword evidence="5 6" id="KW-0472">Membrane</keyword>
<dbReference type="OrthoDB" id="9787026at2"/>
<dbReference type="InterPro" id="IPR036259">
    <property type="entry name" value="MFS_trans_sf"/>
</dbReference>
<keyword evidence="2" id="KW-0813">Transport</keyword>
<dbReference type="CDD" id="cd17316">
    <property type="entry name" value="MFS_SV2_like"/>
    <property type="match status" value="1"/>
</dbReference>
<proteinExistence type="predicted"/>
<feature type="transmembrane region" description="Helical" evidence="6">
    <location>
        <begin position="389"/>
        <end position="411"/>
    </location>
</feature>
<feature type="transmembrane region" description="Helical" evidence="6">
    <location>
        <begin position="177"/>
        <end position="199"/>
    </location>
</feature>
<sequence length="445" mass="47233">MSNNPAEILDRLDNLPFTRKHRKIIFASGLGWAFDAMDVGLITYIIAVLTKQWGLSATEQSLIVSAGFIGMAVGATFGGALADRVGRRTVFTVTLVVYGIATGASAFVGGVLPLIILRILVGLGLGAELPVASTLVQEVSPRRIRGSITVWLEAFWALGWTVAALIGYFVVPLSDNGWRIAFAIGALPALYAIVLRWHLPESVRFLLHRGENEKAARVTDELADGHDPIIPTDDEVAEAASLEKPTWGKLFSPALRQRTVGIWTVWFMVNLGYYGSSIWIPSILHANGHDLVKSFGFTLIITLAQLPGYATSAYLIEHWGRRATLTTFLVGSSIGAIGFGMADSSAAIIATGCVLSFFNLGAWGALYAITPEIYPTFIRATGAGAATGFGRLASIAAPFLVTFLLGVGGVPGGNKGLLFPVLAGAFVVAAAATFALPERRGQSLS</sequence>
<comment type="subcellular location">
    <subcellularLocation>
        <location evidence="1">Cell membrane</location>
        <topology evidence="1">Multi-pass membrane protein</topology>
    </subcellularLocation>
</comment>
<dbReference type="InterPro" id="IPR005828">
    <property type="entry name" value="MFS_sugar_transport-like"/>
</dbReference>
<evidence type="ECO:0000256" key="2">
    <source>
        <dbReference type="ARBA" id="ARBA00022448"/>
    </source>
</evidence>
<gene>
    <name evidence="8" type="ORF">DD236_04770</name>
</gene>
<feature type="transmembrane region" description="Helical" evidence="6">
    <location>
        <begin position="260"/>
        <end position="283"/>
    </location>
</feature>
<dbReference type="PROSITE" id="PS00216">
    <property type="entry name" value="SUGAR_TRANSPORT_1"/>
    <property type="match status" value="2"/>
</dbReference>
<feature type="transmembrane region" description="Helical" evidence="6">
    <location>
        <begin position="348"/>
        <end position="369"/>
    </location>
</feature>
<accession>A0A2V1KDY7</accession>
<dbReference type="PROSITE" id="PS00217">
    <property type="entry name" value="SUGAR_TRANSPORT_2"/>
    <property type="match status" value="1"/>
</dbReference>